<organism evidence="3 4">
    <name type="scientific">Avibacterium avium</name>
    <name type="common">Pasteurella avium</name>
    <dbReference type="NCBI Taxonomy" id="751"/>
    <lineage>
        <taxon>Bacteria</taxon>
        <taxon>Pseudomonadati</taxon>
        <taxon>Pseudomonadota</taxon>
        <taxon>Gammaproteobacteria</taxon>
        <taxon>Pasteurellales</taxon>
        <taxon>Pasteurellaceae</taxon>
        <taxon>Avibacterium</taxon>
    </lineage>
</organism>
<name>A0A379ATK5_AVIAV</name>
<accession>A0A379ATK5</accession>
<sequence length="145" mass="15869">MKKTNLFLTTLFASATVLLAGCSDPKPTTSAKAQAPATEQTAEQKAPSVVEKSTQSSGFVQHVKGKITGYDFDSYKFPGKKGEVLTLTLDTKGDAEAFLFGYDDYSYGESFTLPETTEYEVRVAQPRNSARKDKSAEYDLTIEVK</sequence>
<proteinExistence type="predicted"/>
<evidence type="ECO:0000256" key="2">
    <source>
        <dbReference type="SAM" id="SignalP"/>
    </source>
</evidence>
<dbReference type="Proteomes" id="UP000255098">
    <property type="component" value="Unassembled WGS sequence"/>
</dbReference>
<feature type="region of interest" description="Disordered" evidence="1">
    <location>
        <begin position="28"/>
        <end position="57"/>
    </location>
</feature>
<evidence type="ECO:0000313" key="4">
    <source>
        <dbReference type="Proteomes" id="UP000255098"/>
    </source>
</evidence>
<dbReference type="Gene3D" id="2.60.120.380">
    <property type="match status" value="1"/>
</dbReference>
<feature type="chain" id="PRO_5016895472" evidence="2">
    <location>
        <begin position="21"/>
        <end position="145"/>
    </location>
</feature>
<reference evidence="3 4" key="1">
    <citation type="submission" date="2018-06" db="EMBL/GenBank/DDBJ databases">
        <authorList>
            <consortium name="Pathogen Informatics"/>
            <person name="Doyle S."/>
        </authorList>
    </citation>
    <scope>NUCLEOTIDE SEQUENCE [LARGE SCALE GENOMIC DNA]</scope>
    <source>
        <strain evidence="4">NCTC 11297</strain>
    </source>
</reference>
<gene>
    <name evidence="3" type="primary">pliG_2</name>
    <name evidence="3" type="ORF">NCTC11297_01779</name>
</gene>
<keyword evidence="4" id="KW-1185">Reference proteome</keyword>
<evidence type="ECO:0000256" key="1">
    <source>
        <dbReference type="SAM" id="MobiDB-lite"/>
    </source>
</evidence>
<feature type="compositionally biased region" description="Low complexity" evidence="1">
    <location>
        <begin position="31"/>
        <end position="46"/>
    </location>
</feature>
<dbReference type="GeneID" id="300133968"/>
<dbReference type="PROSITE" id="PS51257">
    <property type="entry name" value="PROKAR_LIPOPROTEIN"/>
    <property type="match status" value="1"/>
</dbReference>
<feature type="signal peptide" evidence="2">
    <location>
        <begin position="1"/>
        <end position="20"/>
    </location>
</feature>
<dbReference type="RefSeq" id="WP_115249870.1">
    <property type="nucleotide sequence ID" value="NZ_JBMMEG010000014.1"/>
</dbReference>
<protein>
    <submittedName>
        <fullName evidence="3">Inhibitor of g-type lysozyme</fullName>
    </submittedName>
</protein>
<dbReference type="EMBL" id="UGSP01000001">
    <property type="protein sequence ID" value="SUB24725.1"/>
    <property type="molecule type" value="Genomic_DNA"/>
</dbReference>
<evidence type="ECO:0000313" key="3">
    <source>
        <dbReference type="EMBL" id="SUB24725.1"/>
    </source>
</evidence>
<keyword evidence="2" id="KW-0732">Signal</keyword>
<dbReference type="AlphaFoldDB" id="A0A379ATK5"/>